<dbReference type="InterPro" id="IPR025263">
    <property type="entry name" value="YhdP_central"/>
</dbReference>
<feature type="domain" description="YhdP central" evidence="3">
    <location>
        <begin position="19"/>
        <end position="1341"/>
    </location>
</feature>
<keyword evidence="5" id="KW-1185">Reference proteome</keyword>
<feature type="region of interest" description="Disordered" evidence="1">
    <location>
        <begin position="1341"/>
        <end position="1363"/>
    </location>
</feature>
<evidence type="ECO:0000256" key="1">
    <source>
        <dbReference type="SAM" id="MobiDB-lite"/>
    </source>
</evidence>
<gene>
    <name evidence="4" type="ORF">QTH91_09205</name>
</gene>
<reference evidence="4" key="1">
    <citation type="submission" date="2023-06" db="EMBL/GenBank/DDBJ databases">
        <authorList>
            <person name="Jiang Y."/>
            <person name="Liu Q."/>
        </authorList>
    </citation>
    <scope>NUCLEOTIDE SEQUENCE</scope>
    <source>
        <strain evidence="4">CGMCC 1.12089</strain>
    </source>
</reference>
<dbReference type="RefSeq" id="WP_286659776.1">
    <property type="nucleotide sequence ID" value="NZ_JASZYV010000002.1"/>
</dbReference>
<dbReference type="Proteomes" id="UP001174908">
    <property type="component" value="Unassembled WGS sequence"/>
</dbReference>
<dbReference type="PANTHER" id="PTHR38690:SF1">
    <property type="entry name" value="PROTEASE"/>
    <property type="match status" value="1"/>
</dbReference>
<feature type="transmembrane region" description="Helical" evidence="2">
    <location>
        <begin position="21"/>
        <end position="44"/>
    </location>
</feature>
<evidence type="ECO:0000259" key="3">
    <source>
        <dbReference type="Pfam" id="PF13116"/>
    </source>
</evidence>
<evidence type="ECO:0000313" key="4">
    <source>
        <dbReference type="EMBL" id="MDM0044656.1"/>
    </source>
</evidence>
<dbReference type="NCBIfam" id="TIGR02099">
    <property type="entry name" value="YhdP family protein"/>
    <property type="match status" value="1"/>
</dbReference>
<organism evidence="4 5">
    <name type="scientific">Variovorax dokdonensis</name>
    <dbReference type="NCBI Taxonomy" id="344883"/>
    <lineage>
        <taxon>Bacteria</taxon>
        <taxon>Pseudomonadati</taxon>
        <taxon>Pseudomonadota</taxon>
        <taxon>Betaproteobacteria</taxon>
        <taxon>Burkholderiales</taxon>
        <taxon>Comamonadaceae</taxon>
        <taxon>Variovorax</taxon>
    </lineage>
</organism>
<keyword evidence="2" id="KW-0472">Membrane</keyword>
<comment type="caution">
    <text evidence="4">The sequence shown here is derived from an EMBL/GenBank/DDBJ whole genome shotgun (WGS) entry which is preliminary data.</text>
</comment>
<keyword evidence="2" id="KW-1133">Transmembrane helix</keyword>
<accession>A0ABT7N9N0</accession>
<dbReference type="EMBL" id="JASZYV010000002">
    <property type="protein sequence ID" value="MDM0044656.1"/>
    <property type="molecule type" value="Genomic_DNA"/>
</dbReference>
<proteinExistence type="predicted"/>
<evidence type="ECO:0000256" key="2">
    <source>
        <dbReference type="SAM" id="Phobius"/>
    </source>
</evidence>
<name>A0ABT7N9N0_9BURK</name>
<dbReference type="Pfam" id="PF13116">
    <property type="entry name" value="YhdP"/>
    <property type="match status" value="1"/>
</dbReference>
<evidence type="ECO:0000313" key="5">
    <source>
        <dbReference type="Proteomes" id="UP001174908"/>
    </source>
</evidence>
<protein>
    <submittedName>
        <fullName evidence="4">YhdP family protein</fullName>
    </submittedName>
</protein>
<keyword evidence="2" id="KW-0812">Transmembrane</keyword>
<dbReference type="PANTHER" id="PTHR38690">
    <property type="entry name" value="PROTEASE-RELATED"/>
    <property type="match status" value="1"/>
</dbReference>
<sequence length="1363" mass="147561">MNVTASPPSRWLSITAVTARWALGLVAAAWIVFALVVVVLHGWIVPRIGEYRGALEAQATRSIGVPVRIGTMSAQAQGWRGAFFPTIELRDVVLLDPQEREALRLPRVVVTVSPRSLWNLGFEHVYVERPELEMRMDAQSRLHVAGLSMPEESARNASGGTRGADWFFSLRDMLIEGGTVRWIDERRKNAPPLLLTDVRFAARNGARSHALALDATPPEGWGQRFSLRGQFRQPVLSTRSGNWQQWDGQVFADLPQIDVSRIGRYVAQDEWRVREGRGALRAWGDVKNGRIVGATLDLGLDGVDATLAPELAPLQLRSVSGRLAYKDVDGVFDLTTTGLSFETEDRLRWPGGDLSLRMEQARGAKAARGRLKAERLDLQMLSQIADRLPLGAALHRQLTARAPAGTVERIEGDWEGPLEAPTRYQMRGRATGLAVAAEAPSHAGEHGQPGVAGATVDFDANQAGGSATIAIAQGALEFPGIFDEPRIPIDSLSARAQWKIEGERLQVQVDNLRFANADAQGEARATWRTSDPATSTSKSRFPGVLDMEGSLGRADGTRVWRYLPLHLGQHVRDYVREAVTAGHARNVTFRVRGDLWDMPFTDPARGEFRIAATVSDVDFDYAPPPASQSARAKGASSAPRWPALADASAELVFERAGMRVNNARGRLAGANGIEVAKGDASIPDMSILDPVLHVNAQAAGPLAEALRVAAPLAGQAQSYLEQVRATGRAEYRLKLEMPLEAMDKSKLQAGVELVDNEVQLSAQMPAFTQARGTLNFTEAGFSMSGLRARLAGGDIRLDGKGRYDGKANDMSFKAQGQLNAEGLRDQQFVPWLSDLGRRMRGSSTYQAEFGWRDGATEFSFASNLQGMALELPAPLVKAADQPLDLRVEKKLLARGSGKGASSPLQDRLSVNLGRIASASWLRDLSGDTPKVINGGILMGSGADEELVIPASGVMARLQIDTFDISAWQALFRKTSDGVSEPPDEKALAYLPNSVALHARELRLAGHSLHNVVLGGSREGTQWRTNVDADELSGYLEYGHAKAGRVMARFARLRIARSEASDVETLLDERAATLPALDVVVNDFELYGRKLGRAEVQAVNQGGPRREWRMSKLLLAMPEGDFNASGIWAIPEGDSAADGRRTTMDFKFDIRDAGALLGRLGMKDVLRRGQGSLGGQVSWRGSPFSLDYPSMDGNLHVDVQKGQFLKAEPGIAKLLGVLSLQALPRRLTLDFRDVFSQGFAFDFIRGDALVAHGVATTNNLQMKGVNAAVLMDGSADIAQETQNLRVVVVPEISAGTAALVATAINPAIGLATFLAQLALSKPLSIAATQEFDIEGTWSDPKITKVQRAPSRSVDASDPASVDRP</sequence>
<dbReference type="InterPro" id="IPR011836">
    <property type="entry name" value="YhdP"/>
</dbReference>